<evidence type="ECO:0000256" key="1">
    <source>
        <dbReference type="ARBA" id="ARBA00022553"/>
    </source>
</evidence>
<dbReference type="GO" id="GO:0000160">
    <property type="term" value="P:phosphorelay signal transduction system"/>
    <property type="evidence" value="ECO:0007669"/>
    <property type="project" value="InterPro"/>
</dbReference>
<dbReference type="InterPro" id="IPR011006">
    <property type="entry name" value="CheY-like_superfamily"/>
</dbReference>
<protein>
    <submittedName>
        <fullName evidence="7">Response regulator receiver domain-containing protein</fullName>
    </submittedName>
</protein>
<organism evidence="7 8">
    <name type="scientific">Devosia enhydra</name>
    <dbReference type="NCBI Taxonomy" id="665118"/>
    <lineage>
        <taxon>Bacteria</taxon>
        <taxon>Pseudomonadati</taxon>
        <taxon>Pseudomonadota</taxon>
        <taxon>Alphaproteobacteria</taxon>
        <taxon>Hyphomicrobiales</taxon>
        <taxon>Devosiaceae</taxon>
        <taxon>Devosia</taxon>
    </lineage>
</organism>
<evidence type="ECO:0000313" key="8">
    <source>
        <dbReference type="Proteomes" id="UP000183447"/>
    </source>
</evidence>
<dbReference type="PANTHER" id="PTHR44591">
    <property type="entry name" value="STRESS RESPONSE REGULATOR PROTEIN 1"/>
    <property type="match status" value="1"/>
</dbReference>
<dbReference type="PROSITE" id="PS50110">
    <property type="entry name" value="RESPONSE_REGULATORY"/>
    <property type="match status" value="1"/>
</dbReference>
<evidence type="ECO:0000256" key="2">
    <source>
        <dbReference type="ARBA" id="ARBA00023015"/>
    </source>
</evidence>
<keyword evidence="1 4" id="KW-0597">Phosphoprotein</keyword>
<dbReference type="Pfam" id="PF00072">
    <property type="entry name" value="Response_reg"/>
    <property type="match status" value="1"/>
</dbReference>
<keyword evidence="2" id="KW-0805">Transcription regulation</keyword>
<proteinExistence type="predicted"/>
<feature type="region of interest" description="Disordered" evidence="5">
    <location>
        <begin position="137"/>
        <end position="164"/>
    </location>
</feature>
<dbReference type="OrthoDB" id="9786548at2"/>
<evidence type="ECO:0000256" key="4">
    <source>
        <dbReference type="PROSITE-ProRule" id="PRU00169"/>
    </source>
</evidence>
<feature type="domain" description="Response regulatory" evidence="6">
    <location>
        <begin position="10"/>
        <end position="129"/>
    </location>
</feature>
<keyword evidence="3" id="KW-0804">Transcription</keyword>
<dbReference type="STRING" id="665118.SAMN02983003_1793"/>
<sequence>MSTPSIERLSVLIVEPSPQMASLVASMLRTLRIRLIQDCADAKSAGRLVQTRAFDVIIIDDATPPIGGVGFVKGLRGSTDSPSRQAAVIMMSSAPDTANIIAARDAGVTEFLRKPFATDHLRTRLVSIVSRPRDFVESPAYVGPDRRRREQGPEGEERRAPKPD</sequence>
<keyword evidence="8" id="KW-1185">Reference proteome</keyword>
<reference evidence="7 8" key="1">
    <citation type="submission" date="2016-11" db="EMBL/GenBank/DDBJ databases">
        <authorList>
            <person name="Jaros S."/>
            <person name="Januszkiewicz K."/>
            <person name="Wedrychowicz H."/>
        </authorList>
    </citation>
    <scope>NUCLEOTIDE SEQUENCE [LARGE SCALE GENOMIC DNA]</scope>
    <source>
        <strain evidence="7 8">ATCC 23634</strain>
    </source>
</reference>
<feature type="modified residue" description="4-aspartylphosphate" evidence="4">
    <location>
        <position position="60"/>
    </location>
</feature>
<evidence type="ECO:0000313" key="7">
    <source>
        <dbReference type="EMBL" id="SFZ83694.1"/>
    </source>
</evidence>
<dbReference type="Gene3D" id="3.40.50.2300">
    <property type="match status" value="1"/>
</dbReference>
<dbReference type="AlphaFoldDB" id="A0A1K2HWZ1"/>
<evidence type="ECO:0000256" key="5">
    <source>
        <dbReference type="SAM" id="MobiDB-lite"/>
    </source>
</evidence>
<dbReference type="InterPro" id="IPR001789">
    <property type="entry name" value="Sig_transdc_resp-reg_receiver"/>
</dbReference>
<dbReference type="InterPro" id="IPR050595">
    <property type="entry name" value="Bact_response_regulator"/>
</dbReference>
<dbReference type="EMBL" id="FPKU01000001">
    <property type="protein sequence ID" value="SFZ83694.1"/>
    <property type="molecule type" value="Genomic_DNA"/>
</dbReference>
<name>A0A1K2HWZ1_9HYPH</name>
<accession>A0A1K2HWZ1</accession>
<dbReference type="SUPFAM" id="SSF52172">
    <property type="entry name" value="CheY-like"/>
    <property type="match status" value="1"/>
</dbReference>
<evidence type="ECO:0000259" key="6">
    <source>
        <dbReference type="PROSITE" id="PS50110"/>
    </source>
</evidence>
<gene>
    <name evidence="7" type="ORF">SAMN02983003_1793</name>
</gene>
<dbReference type="RefSeq" id="WP_072341092.1">
    <property type="nucleotide sequence ID" value="NZ_FPKU01000001.1"/>
</dbReference>
<dbReference type="PANTHER" id="PTHR44591:SF3">
    <property type="entry name" value="RESPONSE REGULATORY DOMAIN-CONTAINING PROTEIN"/>
    <property type="match status" value="1"/>
</dbReference>
<evidence type="ECO:0000256" key="3">
    <source>
        <dbReference type="ARBA" id="ARBA00023163"/>
    </source>
</evidence>
<feature type="compositionally biased region" description="Basic and acidic residues" evidence="5">
    <location>
        <begin position="144"/>
        <end position="164"/>
    </location>
</feature>
<dbReference type="SMART" id="SM00448">
    <property type="entry name" value="REC"/>
    <property type="match status" value="1"/>
</dbReference>
<dbReference type="Proteomes" id="UP000183447">
    <property type="component" value="Unassembled WGS sequence"/>
</dbReference>